<proteinExistence type="predicted"/>
<evidence type="ECO:0000313" key="1">
    <source>
        <dbReference type="EMBL" id="DAD83521.1"/>
    </source>
</evidence>
<protein>
    <submittedName>
        <fullName evidence="1">Restriction endonuclease</fullName>
    </submittedName>
</protein>
<name>A0A8S5MMI1_9CAUD</name>
<dbReference type="Gene3D" id="3.30.40.220">
    <property type="match status" value="1"/>
</dbReference>
<accession>A0A8S5MMI1</accession>
<keyword evidence="1" id="KW-0255">Endonuclease</keyword>
<sequence>MKLETIYPKVGDKYGKWTIIEVIKGGRIVVQCECGEIVTKRFYDLKTGTSKQCLKCRYGSVIAERKQKPKHWTKVENGMRFGHWTIVDVNDFKFLSSDKERSYRVKCDCGEESYVRITFLTNKRSTCCKDCRIGRGSRKIGCLNASVIRRAREGAEARNLEWSVSDEYLADLLEKQDMKCALSGIDLCVSNYGLGSKRGRLETTISLDRIDSFKGYVEGNVQWVHKSINIMKSTLTQEEFINFCKLVATKSCEGNNEMNQIQNKF</sequence>
<keyword evidence="1" id="KW-0378">Hydrolase</keyword>
<organism evidence="1">
    <name type="scientific">Siphoviridae sp. ctxc31</name>
    <dbReference type="NCBI Taxonomy" id="2826520"/>
    <lineage>
        <taxon>Viruses</taxon>
        <taxon>Duplodnaviria</taxon>
        <taxon>Heunggongvirae</taxon>
        <taxon>Uroviricota</taxon>
        <taxon>Caudoviricetes</taxon>
    </lineage>
</organism>
<dbReference type="GO" id="GO:0004519">
    <property type="term" value="F:endonuclease activity"/>
    <property type="evidence" value="ECO:0007669"/>
    <property type="project" value="UniProtKB-KW"/>
</dbReference>
<reference evidence="1" key="1">
    <citation type="journal article" date="2021" name="Proc. Natl. Acad. Sci. U.S.A.">
        <title>A Catalog of Tens of Thousands of Viruses from Human Metagenomes Reveals Hidden Associations with Chronic Diseases.</title>
        <authorList>
            <person name="Tisza M.J."/>
            <person name="Buck C.B."/>
        </authorList>
    </citation>
    <scope>NUCLEOTIDE SEQUENCE</scope>
    <source>
        <strain evidence="1">Ctxc31</strain>
    </source>
</reference>
<dbReference type="EMBL" id="BK014938">
    <property type="protein sequence ID" value="DAD83521.1"/>
    <property type="molecule type" value="Genomic_DNA"/>
</dbReference>
<keyword evidence="1" id="KW-0540">Nuclease</keyword>